<name>A0ABQ8UZ02_9EUKA</name>
<dbReference type="PANTHER" id="PTHR13318">
    <property type="entry name" value="PARTNER OF PAIRED, ISOFORM B-RELATED"/>
    <property type="match status" value="1"/>
</dbReference>
<evidence type="ECO:0000313" key="2">
    <source>
        <dbReference type="EMBL" id="KAJ4462992.1"/>
    </source>
</evidence>
<dbReference type="InterPro" id="IPR001810">
    <property type="entry name" value="F-box_dom"/>
</dbReference>
<dbReference type="Gene3D" id="1.20.1280.50">
    <property type="match status" value="1"/>
</dbReference>
<proteinExistence type="predicted"/>
<dbReference type="InterPro" id="IPR006553">
    <property type="entry name" value="Leu-rich_rpt_Cys-con_subtyp"/>
</dbReference>
<dbReference type="InterPro" id="IPR036047">
    <property type="entry name" value="F-box-like_dom_sf"/>
</dbReference>
<accession>A0ABQ8UZ02</accession>
<gene>
    <name evidence="2" type="ORF">PAPYR_228</name>
</gene>
<sequence>MTEALPIDALPTDLLFHIMSLYANFQLKEFFNLRLVCRRFRDVAVTEWHTFDFSSTLQCSHFLTDDRFLRLISRCKNLQFVNLANCYQLTVKSLRALAGSPHIQYLGLNYMSQFTDRDLLWLHKLTELKSLHLYGCNVSAPLLMTIAKHCRQLQFLDLTSNRFPLTAALEALPPLCPDLRDLRVAGVQEVRDTLLLGLAEHCKRLTHIDIGHAKVTDHGVQTLVGACHDLESLSCPFCPLGDDTLAALAQCHNLKTLSLGHCLHPTRPFTMPTLVRVLRANPTLETLNLADAGGLSLEDLMLHWNRDQPPTAPSPLAKLRTLILPAKPVDPTAVERLIWAAPEIQLCILGDEDQSKRLPGLSRLCNILL</sequence>
<dbReference type="SMART" id="SM00367">
    <property type="entry name" value="LRR_CC"/>
    <property type="match status" value="5"/>
</dbReference>
<organism evidence="2 3">
    <name type="scientific">Paratrimastix pyriformis</name>
    <dbReference type="NCBI Taxonomy" id="342808"/>
    <lineage>
        <taxon>Eukaryota</taxon>
        <taxon>Metamonada</taxon>
        <taxon>Preaxostyla</taxon>
        <taxon>Paratrimastigidae</taxon>
        <taxon>Paratrimastix</taxon>
    </lineage>
</organism>
<keyword evidence="3" id="KW-1185">Reference proteome</keyword>
<protein>
    <recommendedName>
        <fullName evidence="1">F-box domain-containing protein</fullName>
    </recommendedName>
</protein>
<dbReference type="Gene3D" id="3.80.10.10">
    <property type="entry name" value="Ribonuclease Inhibitor"/>
    <property type="match status" value="1"/>
</dbReference>
<dbReference type="Proteomes" id="UP001141327">
    <property type="component" value="Unassembled WGS sequence"/>
</dbReference>
<comment type="caution">
    <text evidence="2">The sequence shown here is derived from an EMBL/GenBank/DDBJ whole genome shotgun (WGS) entry which is preliminary data.</text>
</comment>
<evidence type="ECO:0000313" key="3">
    <source>
        <dbReference type="Proteomes" id="UP001141327"/>
    </source>
</evidence>
<dbReference type="SUPFAM" id="SSF52047">
    <property type="entry name" value="RNI-like"/>
    <property type="match status" value="1"/>
</dbReference>
<dbReference type="Pfam" id="PF12937">
    <property type="entry name" value="F-box-like"/>
    <property type="match status" value="1"/>
</dbReference>
<evidence type="ECO:0000259" key="1">
    <source>
        <dbReference type="PROSITE" id="PS50181"/>
    </source>
</evidence>
<dbReference type="PROSITE" id="PS50181">
    <property type="entry name" value="FBOX"/>
    <property type="match status" value="1"/>
</dbReference>
<reference evidence="2" key="1">
    <citation type="journal article" date="2022" name="bioRxiv">
        <title>Genomics of Preaxostyla Flagellates Illuminates Evolutionary Transitions and the Path Towards Mitochondrial Loss.</title>
        <authorList>
            <person name="Novak L.V.F."/>
            <person name="Treitli S.C."/>
            <person name="Pyrih J."/>
            <person name="Halakuc P."/>
            <person name="Pipaliya S.V."/>
            <person name="Vacek V."/>
            <person name="Brzon O."/>
            <person name="Soukal P."/>
            <person name="Eme L."/>
            <person name="Dacks J.B."/>
            <person name="Karnkowska A."/>
            <person name="Elias M."/>
            <person name="Hampl V."/>
        </authorList>
    </citation>
    <scope>NUCLEOTIDE SEQUENCE</scope>
    <source>
        <strain evidence="2">RCP-MX</strain>
    </source>
</reference>
<dbReference type="InterPro" id="IPR032675">
    <property type="entry name" value="LRR_dom_sf"/>
</dbReference>
<dbReference type="SUPFAM" id="SSF81383">
    <property type="entry name" value="F-box domain"/>
    <property type="match status" value="1"/>
</dbReference>
<feature type="domain" description="F-box" evidence="1">
    <location>
        <begin position="4"/>
        <end position="51"/>
    </location>
</feature>
<dbReference type="EMBL" id="JAPMOS010000001">
    <property type="protein sequence ID" value="KAJ4462992.1"/>
    <property type="molecule type" value="Genomic_DNA"/>
</dbReference>